<dbReference type="EMBL" id="JAWONS010000221">
    <property type="protein sequence ID" value="MDW2798753.1"/>
    <property type="molecule type" value="Genomic_DNA"/>
</dbReference>
<reference evidence="2 3" key="1">
    <citation type="submission" date="2023-10" db="EMBL/GenBank/DDBJ databases">
        <title>A novel Glycoside Hydrolase 43-Like Enzyme from Clostrdium boliviensis is an Endo-xylanase, and a Candidate for Xylooligosaccharides Production from Different Xylan Substrates.</title>
        <authorList>
            <person name="Alvarez M.T."/>
            <person name="Rocabado-Villegas L.R."/>
            <person name="Salas-Veizaga D.M."/>
            <person name="Linares-Pasten J.A."/>
            <person name="Gudmundsdottir E.E."/>
            <person name="Hreggvidsson G.O."/>
            <person name="Adlercreutz P."/>
            <person name="Nordberg Karlsson E."/>
        </authorList>
    </citation>
    <scope>NUCLEOTIDE SEQUENCE [LARGE SCALE GENOMIC DNA]</scope>
    <source>
        <strain evidence="2 3">E-1</strain>
    </source>
</reference>
<keyword evidence="3" id="KW-1185">Reference proteome</keyword>
<evidence type="ECO:0000313" key="2">
    <source>
        <dbReference type="EMBL" id="MDW2798753.1"/>
    </source>
</evidence>
<accession>A0ABU4GMA3</accession>
<evidence type="ECO:0000256" key="1">
    <source>
        <dbReference type="SAM" id="SignalP"/>
    </source>
</evidence>
<gene>
    <name evidence="2" type="ORF">RZO55_14315</name>
</gene>
<comment type="caution">
    <text evidence="2">The sequence shown here is derived from an EMBL/GenBank/DDBJ whole genome shotgun (WGS) entry which is preliminary data.</text>
</comment>
<evidence type="ECO:0000313" key="3">
    <source>
        <dbReference type="Proteomes" id="UP001276854"/>
    </source>
</evidence>
<evidence type="ECO:0008006" key="4">
    <source>
        <dbReference type="Google" id="ProtNLM"/>
    </source>
</evidence>
<feature type="chain" id="PRO_5045529321" description="DUF5666 domain-containing protein" evidence="1">
    <location>
        <begin position="25"/>
        <end position="157"/>
    </location>
</feature>
<dbReference type="Proteomes" id="UP001276854">
    <property type="component" value="Unassembled WGS sequence"/>
</dbReference>
<sequence>MKKNKTIMLMTLGCVMCLSITAYAYINTDSKESILNKTPITAPTQESEIPDGTEAPGVVKFKGKIASIDGDEAIVMPDEGEDIRSSGDAICINIADYSKPLNAGDTVTIYYDGIIMESYPLQINLLGINDEMFHIKEPGNGEDLDEGVTFDNAEVLE</sequence>
<keyword evidence="1" id="KW-0732">Signal</keyword>
<proteinExistence type="predicted"/>
<dbReference type="RefSeq" id="WP_318064960.1">
    <property type="nucleotide sequence ID" value="NZ_JAWONS010000221.1"/>
</dbReference>
<name>A0ABU4GMA3_9CLOT</name>
<organism evidence="2 3">
    <name type="scientific">Clostridium boliviensis</name>
    <dbReference type="NCBI Taxonomy" id="318465"/>
    <lineage>
        <taxon>Bacteria</taxon>
        <taxon>Bacillati</taxon>
        <taxon>Bacillota</taxon>
        <taxon>Clostridia</taxon>
        <taxon>Eubacteriales</taxon>
        <taxon>Clostridiaceae</taxon>
        <taxon>Clostridium</taxon>
    </lineage>
</organism>
<feature type="signal peptide" evidence="1">
    <location>
        <begin position="1"/>
        <end position="24"/>
    </location>
</feature>
<protein>
    <recommendedName>
        <fullName evidence="4">DUF5666 domain-containing protein</fullName>
    </recommendedName>
</protein>